<proteinExistence type="predicted"/>
<reference evidence="2 3" key="1">
    <citation type="submission" date="2016-11" db="EMBL/GenBank/DDBJ databases">
        <authorList>
            <person name="Jaros S."/>
            <person name="Januszkiewicz K."/>
            <person name="Wedrychowicz H."/>
        </authorList>
    </citation>
    <scope>NUCLEOTIDE SEQUENCE [LARGE SCALE GENOMIC DNA]</scope>
    <source>
        <strain evidence="2 3">DSM 15212</strain>
    </source>
</reference>
<gene>
    <name evidence="2" type="ORF">SAMN02745912_03653</name>
</gene>
<evidence type="ECO:0000313" key="3">
    <source>
        <dbReference type="Proteomes" id="UP000184465"/>
    </source>
</evidence>
<name>A0A1M6TDN5_PARC5</name>
<organism evidence="2 3">
    <name type="scientific">Paramaledivibacter caminithermalis (strain DSM 15212 / CIP 107654 / DViRD3)</name>
    <name type="common">Clostridium caminithermale</name>
    <dbReference type="NCBI Taxonomy" id="1121301"/>
    <lineage>
        <taxon>Bacteria</taxon>
        <taxon>Bacillati</taxon>
        <taxon>Bacillota</taxon>
        <taxon>Clostridia</taxon>
        <taxon>Peptostreptococcales</taxon>
        <taxon>Caminicellaceae</taxon>
        <taxon>Paramaledivibacter</taxon>
    </lineage>
</organism>
<feature type="transmembrane region" description="Helical" evidence="1">
    <location>
        <begin position="16"/>
        <end position="42"/>
    </location>
</feature>
<evidence type="ECO:0000313" key="2">
    <source>
        <dbReference type="EMBL" id="SHK55115.1"/>
    </source>
</evidence>
<dbReference type="Proteomes" id="UP000184465">
    <property type="component" value="Unassembled WGS sequence"/>
</dbReference>
<evidence type="ECO:0000256" key="1">
    <source>
        <dbReference type="SAM" id="Phobius"/>
    </source>
</evidence>
<keyword evidence="1" id="KW-0472">Membrane</keyword>
<dbReference type="Pfam" id="PF05987">
    <property type="entry name" value="DUF898"/>
    <property type="match status" value="1"/>
</dbReference>
<protein>
    <recommendedName>
        <fullName evidence="4">DUF898 domain-containing protein</fullName>
    </recommendedName>
</protein>
<dbReference type="InterPro" id="IPR010295">
    <property type="entry name" value="DUF898"/>
</dbReference>
<keyword evidence="1" id="KW-0812">Transmembrane</keyword>
<keyword evidence="3" id="KW-1185">Reference proteome</keyword>
<feature type="transmembrane region" description="Helical" evidence="1">
    <location>
        <begin position="73"/>
        <end position="95"/>
    </location>
</feature>
<accession>A0A1M6TDN5</accession>
<dbReference type="AlphaFoldDB" id="A0A1M6TDN5"/>
<dbReference type="EMBL" id="FRAG01000088">
    <property type="protein sequence ID" value="SHK55115.1"/>
    <property type="molecule type" value="Genomic_DNA"/>
</dbReference>
<dbReference type="STRING" id="1121301.SAMN02745912_03653"/>
<keyword evidence="1" id="KW-1133">Transmembrane helix</keyword>
<dbReference type="RefSeq" id="WP_073153372.1">
    <property type="nucleotide sequence ID" value="NZ_FRAG01000088.1"/>
</dbReference>
<evidence type="ECO:0008006" key="4">
    <source>
        <dbReference type="Google" id="ProtNLM"/>
    </source>
</evidence>
<sequence length="106" mass="11952">METNVKTVDSYFDGGLLGLVGVSILGFLVTFFTLGICLPWAVTMKEKWVAEHTVIEGRRLQFTGTAMGLFGQWIKILLLCFITLGIYGFWANITIKKWVVKNTRFA</sequence>